<organism evidence="1 2">
    <name type="scientific">Rubidibacter lacunae KORDI 51-2</name>
    <dbReference type="NCBI Taxonomy" id="582515"/>
    <lineage>
        <taxon>Bacteria</taxon>
        <taxon>Bacillati</taxon>
        <taxon>Cyanobacteriota</taxon>
        <taxon>Cyanophyceae</taxon>
        <taxon>Oscillatoriophycideae</taxon>
        <taxon>Chroococcales</taxon>
        <taxon>Aphanothecaceae</taxon>
        <taxon>Rubidibacter</taxon>
    </lineage>
</organism>
<dbReference type="InParanoid" id="U5D671"/>
<name>U5D671_9CHRO</name>
<dbReference type="InterPro" id="IPR025458">
    <property type="entry name" value="DUF4278"/>
</dbReference>
<evidence type="ECO:0000313" key="2">
    <source>
        <dbReference type="Proteomes" id="UP000016960"/>
    </source>
</evidence>
<dbReference type="Pfam" id="PF14105">
    <property type="entry name" value="DUF4278"/>
    <property type="match status" value="1"/>
</dbReference>
<sequence length="54" mass="6200">MKYRGNHYTKPAIDLEVVREVEVGKYRGTEVEFVDLEAAVSHAAGRRTYRGVKF</sequence>
<comment type="caution">
    <text evidence="1">The sequence shown here is derived from an EMBL/GenBank/DDBJ whole genome shotgun (WGS) entry which is preliminary data.</text>
</comment>
<proteinExistence type="predicted"/>
<keyword evidence="2" id="KW-1185">Reference proteome</keyword>
<reference evidence="1 2" key="1">
    <citation type="submission" date="2013-05" db="EMBL/GenBank/DDBJ databases">
        <title>Draft genome sequence of Rubidibacter lacunae KORDI 51-2.</title>
        <authorList>
            <person name="Choi D.H."/>
            <person name="Noh J.H."/>
            <person name="Kwon K.-K."/>
            <person name="Lee J.-H."/>
            <person name="Ryu J.-Y."/>
        </authorList>
    </citation>
    <scope>NUCLEOTIDE SEQUENCE [LARGE SCALE GENOMIC DNA]</scope>
    <source>
        <strain evidence="1 2">KORDI 51-2</strain>
    </source>
</reference>
<evidence type="ECO:0000313" key="1">
    <source>
        <dbReference type="EMBL" id="ERN40128.1"/>
    </source>
</evidence>
<dbReference type="EMBL" id="ASSJ01000081">
    <property type="protein sequence ID" value="ERN40128.1"/>
    <property type="molecule type" value="Genomic_DNA"/>
</dbReference>
<dbReference type="OrthoDB" id="515032at2"/>
<accession>U5D671</accession>
<dbReference type="RefSeq" id="WP_022609026.1">
    <property type="nucleotide sequence ID" value="NZ_ASSJ01000081.1"/>
</dbReference>
<protein>
    <submittedName>
        <fullName evidence="1">Uncharacterized protein</fullName>
    </submittedName>
</protein>
<gene>
    <name evidence="1" type="ORF">KR51_00034170</name>
</gene>
<dbReference type="AlphaFoldDB" id="U5D671"/>
<dbReference type="Proteomes" id="UP000016960">
    <property type="component" value="Unassembled WGS sequence"/>
</dbReference>